<organism evidence="5">
    <name type="scientific">Telmatobacter sp. DSM 110680</name>
    <dbReference type="NCBI Taxonomy" id="3036704"/>
    <lineage>
        <taxon>Bacteria</taxon>
        <taxon>Pseudomonadati</taxon>
        <taxon>Acidobacteriota</taxon>
        <taxon>Terriglobia</taxon>
        <taxon>Terriglobales</taxon>
        <taxon>Acidobacteriaceae</taxon>
        <taxon>Telmatobacter</taxon>
    </lineage>
</organism>
<feature type="domain" description="Fibronectin type III-like" evidence="4">
    <location>
        <begin position="667"/>
        <end position="736"/>
    </location>
</feature>
<dbReference type="InterPro" id="IPR001764">
    <property type="entry name" value="Glyco_hydro_3_N"/>
</dbReference>
<feature type="signal peptide" evidence="3">
    <location>
        <begin position="1"/>
        <end position="19"/>
    </location>
</feature>
<dbReference type="PANTHER" id="PTHR30620:SF123">
    <property type="entry name" value="BETA-XYLOSIDASE"/>
    <property type="match status" value="1"/>
</dbReference>
<accession>A0AAU7DFE0</accession>
<sequence>MRPQILVHLFLCLPVAMLAQQSARVSNDTAPYKQPTLPIDDRVRDLIKRMTVEEKARQLDMYAGVPDLVDKALDKTHVAPEAKFQTHNAEKLFGLLGVGSVHDLYPSAEFSNEIQRWTIEHSRLGIPALFIEEGLHGYNDGTVFPAPINLAATWDPALAHSTAAAIAAEMRAAGVDMVLAPVLDVAREPRWGRVEEDFGEDPYLTGILGLAYVQGAQGESLSSDHSVIAEPKHFVGHGSPESGLNTSPVHIGERELRTIMLKSFEPAIQEGHAMGVMAAYHEIDGVPVASDPDIFTTILRGECGFKGFVLSDLGAIRRLWEDHHTAANAKDAIVQAINAGVDMQFYDFSHEEFQNAIISGCEDHTLRPEALDRAVSSVLRAKFALGLFDHPYVDTSLTARTKRSKEHLAISLQSARESMTLLKNDGHLLPLSKTVKRVALIGPNAAIARYGDYEDEKNGQRISIADGLRSILPSATLVVNDGSDIQRAVEAAKESEIAILALGEYQGISGEGFDRQSLDLPGNQQPLLEAIIATGKPVVLVLQNGRPLTIPWAAEHVPAILEAWYPGEYGGQAVAETLFGDNNPGGKLTITFPRSLGQLPDFYNFDPSKTNKYVDGDRKPQFPFGFGLSFTSFEYSQLSVQTPTSGSREDLVVHVTVTNTGNREGDEVAQLYLHHDVSSVEVADRALKGFSRVHLKPGESRQLEFHLKRDDLAVWARNHQWVVEPGSYTVFAGGSSDATLSAKFTISK</sequence>
<evidence type="ECO:0000256" key="1">
    <source>
        <dbReference type="ARBA" id="ARBA00005336"/>
    </source>
</evidence>
<dbReference type="Pfam" id="PF01915">
    <property type="entry name" value="Glyco_hydro_3_C"/>
    <property type="match status" value="1"/>
</dbReference>
<dbReference type="InterPro" id="IPR036962">
    <property type="entry name" value="Glyco_hydro_3_N_sf"/>
</dbReference>
<evidence type="ECO:0000313" key="5">
    <source>
        <dbReference type="EMBL" id="XBH16360.1"/>
    </source>
</evidence>
<feature type="chain" id="PRO_5043425504" evidence="3">
    <location>
        <begin position="20"/>
        <end position="748"/>
    </location>
</feature>
<comment type="similarity">
    <text evidence="1">Belongs to the glycosyl hydrolase 3 family.</text>
</comment>
<protein>
    <submittedName>
        <fullName evidence="5">Glycoside hydrolase family 3 N-terminal domain-containing protein</fullName>
    </submittedName>
</protein>
<dbReference type="FunFam" id="2.60.40.10:FF:000495">
    <property type="entry name" value="Periplasmic beta-glucosidase"/>
    <property type="match status" value="1"/>
</dbReference>
<dbReference type="RefSeq" id="WP_348261589.1">
    <property type="nucleotide sequence ID" value="NZ_CP121196.1"/>
</dbReference>
<dbReference type="GO" id="GO:0008422">
    <property type="term" value="F:beta-glucosidase activity"/>
    <property type="evidence" value="ECO:0007669"/>
    <property type="project" value="UniProtKB-ARBA"/>
</dbReference>
<dbReference type="SUPFAM" id="SSF52279">
    <property type="entry name" value="Beta-D-glucan exohydrolase, C-terminal domain"/>
    <property type="match status" value="1"/>
</dbReference>
<dbReference type="InterPro" id="IPR017853">
    <property type="entry name" value="GH"/>
</dbReference>
<proteinExistence type="inferred from homology"/>
<dbReference type="SMART" id="SM01217">
    <property type="entry name" value="Fn3_like"/>
    <property type="match status" value="1"/>
</dbReference>
<dbReference type="InterPro" id="IPR051915">
    <property type="entry name" value="Cellulose_Degrad_GH3"/>
</dbReference>
<dbReference type="AlphaFoldDB" id="A0AAU7DFE0"/>
<dbReference type="Pfam" id="PF00933">
    <property type="entry name" value="Glyco_hydro_3"/>
    <property type="match status" value="1"/>
</dbReference>
<dbReference type="Pfam" id="PF14310">
    <property type="entry name" value="Fn3-like"/>
    <property type="match status" value="1"/>
</dbReference>
<dbReference type="InterPro" id="IPR013783">
    <property type="entry name" value="Ig-like_fold"/>
</dbReference>
<evidence type="ECO:0000256" key="3">
    <source>
        <dbReference type="SAM" id="SignalP"/>
    </source>
</evidence>
<keyword evidence="2 5" id="KW-0378">Hydrolase</keyword>
<reference evidence="5" key="1">
    <citation type="submission" date="2023-03" db="EMBL/GenBank/DDBJ databases">
        <title>Edaphobacter sp.</title>
        <authorList>
            <person name="Huber K.J."/>
            <person name="Papendorf J."/>
            <person name="Pilke C."/>
            <person name="Bunk B."/>
            <person name="Sproeer C."/>
            <person name="Pester M."/>
        </authorList>
    </citation>
    <scope>NUCLEOTIDE SEQUENCE</scope>
    <source>
        <strain evidence="5">DSM 110680</strain>
    </source>
</reference>
<dbReference type="InterPro" id="IPR036881">
    <property type="entry name" value="Glyco_hydro_3_C_sf"/>
</dbReference>
<dbReference type="SUPFAM" id="SSF51445">
    <property type="entry name" value="(Trans)glycosidases"/>
    <property type="match status" value="1"/>
</dbReference>
<name>A0AAU7DFE0_9BACT</name>
<dbReference type="Gene3D" id="2.60.40.10">
    <property type="entry name" value="Immunoglobulins"/>
    <property type="match status" value="1"/>
</dbReference>
<dbReference type="InterPro" id="IPR026891">
    <property type="entry name" value="Fn3-like"/>
</dbReference>
<evidence type="ECO:0000256" key="2">
    <source>
        <dbReference type="ARBA" id="ARBA00022801"/>
    </source>
</evidence>
<dbReference type="EMBL" id="CP121196">
    <property type="protein sequence ID" value="XBH16360.1"/>
    <property type="molecule type" value="Genomic_DNA"/>
</dbReference>
<gene>
    <name evidence="5" type="ORF">P8935_17520</name>
</gene>
<dbReference type="PRINTS" id="PR00133">
    <property type="entry name" value="GLHYDRLASE3"/>
</dbReference>
<dbReference type="Gene3D" id="3.20.20.300">
    <property type="entry name" value="Glycoside hydrolase, family 3, N-terminal domain"/>
    <property type="match status" value="1"/>
</dbReference>
<dbReference type="PANTHER" id="PTHR30620">
    <property type="entry name" value="PERIPLASMIC BETA-GLUCOSIDASE-RELATED"/>
    <property type="match status" value="1"/>
</dbReference>
<dbReference type="GO" id="GO:0009251">
    <property type="term" value="P:glucan catabolic process"/>
    <property type="evidence" value="ECO:0007669"/>
    <property type="project" value="TreeGrafter"/>
</dbReference>
<evidence type="ECO:0000259" key="4">
    <source>
        <dbReference type="SMART" id="SM01217"/>
    </source>
</evidence>
<dbReference type="Gene3D" id="3.40.50.1700">
    <property type="entry name" value="Glycoside hydrolase family 3 C-terminal domain"/>
    <property type="match status" value="1"/>
</dbReference>
<dbReference type="InterPro" id="IPR002772">
    <property type="entry name" value="Glyco_hydro_3_C"/>
</dbReference>
<keyword evidence="3" id="KW-0732">Signal</keyword>